<dbReference type="OrthoDB" id="1470350at2759"/>
<protein>
    <submittedName>
        <fullName evidence="11">Putative cytochrome P450 monooxygenase</fullName>
    </submittedName>
</protein>
<dbReference type="GO" id="GO:0016705">
    <property type="term" value="F:oxidoreductase activity, acting on paired donors, with incorporation or reduction of molecular oxygen"/>
    <property type="evidence" value="ECO:0007669"/>
    <property type="project" value="InterPro"/>
</dbReference>
<evidence type="ECO:0000256" key="4">
    <source>
        <dbReference type="ARBA" id="ARBA00022723"/>
    </source>
</evidence>
<dbReference type="eggNOG" id="KOG0159">
    <property type="taxonomic scope" value="Eukaryota"/>
</dbReference>
<comment type="cofactor">
    <cofactor evidence="1 7">
        <name>heme</name>
        <dbReference type="ChEBI" id="CHEBI:30413"/>
    </cofactor>
</comment>
<feature type="transmembrane region" description="Helical" evidence="10">
    <location>
        <begin position="12"/>
        <end position="31"/>
    </location>
</feature>
<evidence type="ECO:0000313" key="12">
    <source>
        <dbReference type="Proteomes" id="UP000027238"/>
    </source>
</evidence>
<evidence type="ECO:0000256" key="8">
    <source>
        <dbReference type="RuleBase" id="RU000461"/>
    </source>
</evidence>
<evidence type="ECO:0000256" key="3">
    <source>
        <dbReference type="ARBA" id="ARBA00022617"/>
    </source>
</evidence>
<sequence length="562" mass="63055">MIVFESSSLPTSTIVAFAGVAFLYLLYLRLLPKPLPGIPHNKNATGSLMGDVPSFIASQKQGVSMSGWIASQCDGLKSPIFQLLMGPLSKPTVVITDFREAEDISMRRTKHLTEWHLLMKTSNPLFKKQRKWLQDLMTPTFLHNVAAEPIYQSMLKVVELWEHKHRLARDRPFSAFEDIYAGALDAVLAFSFGGSFEHRSIPARIDLVSSSTEVPPSSGSNDPVVFREGKINEVAQAILDLAETAEETSRSVMPKLRSWSLLQTARIKKAKMIRDDVITREINNSVKKLQEEEPVSSAVDHMIYREKLFAEKEGREPEFDSIGMQSEIFGFLMAGHESSATTFAWGIKYMADNQHAQQVLREELRKHLVVATAENRQPTCEEIIKTSIPYLDATMEEILRCSGTTAGTERLAMQDTTILGHHIPKNTSVIMVTVGQSVTKPAFEIPESNRTKSALDATSRNRSWDSSAYPPAEFAPERWLVPGEGPNGVVFDPTAGPHMVFGLGPRACFGRRLAYLELHMFTALFFWNFELLQCPPELSSYEAYDGLTVKPRQCYVRLRKIL</sequence>
<dbReference type="EMBL" id="JMSE01000029">
    <property type="protein sequence ID" value="KDN72175.1"/>
    <property type="molecule type" value="Genomic_DNA"/>
</dbReference>
<dbReference type="InterPro" id="IPR050121">
    <property type="entry name" value="Cytochrome_P450_monoxygenase"/>
</dbReference>
<keyword evidence="10" id="KW-0812">Transmembrane</keyword>
<dbReference type="GO" id="GO:0004497">
    <property type="term" value="F:monooxygenase activity"/>
    <property type="evidence" value="ECO:0007669"/>
    <property type="project" value="UniProtKB-KW"/>
</dbReference>
<keyword evidence="3 7" id="KW-0349">Heme</keyword>
<keyword evidence="8" id="KW-0560">Oxidoreductase</keyword>
<dbReference type="GO" id="GO:0005506">
    <property type="term" value="F:iron ion binding"/>
    <property type="evidence" value="ECO:0007669"/>
    <property type="project" value="InterPro"/>
</dbReference>
<dbReference type="InterPro" id="IPR001128">
    <property type="entry name" value="Cyt_P450"/>
</dbReference>
<keyword evidence="10" id="KW-0472">Membrane</keyword>
<evidence type="ECO:0000256" key="7">
    <source>
        <dbReference type="PIRSR" id="PIRSR602403-1"/>
    </source>
</evidence>
<keyword evidence="12" id="KW-1185">Reference proteome</keyword>
<evidence type="ECO:0000256" key="9">
    <source>
        <dbReference type="SAM" id="MobiDB-lite"/>
    </source>
</evidence>
<keyword evidence="10" id="KW-1133">Transmembrane helix</keyword>
<dbReference type="PANTHER" id="PTHR24305">
    <property type="entry name" value="CYTOCHROME P450"/>
    <property type="match status" value="1"/>
</dbReference>
<dbReference type="Proteomes" id="UP000027238">
    <property type="component" value="Unassembled WGS sequence"/>
</dbReference>
<dbReference type="OMA" id="YLELRMF"/>
<dbReference type="PANTHER" id="PTHR24305:SF232">
    <property type="entry name" value="P450, PUTATIVE (EUROFUNG)-RELATED"/>
    <property type="match status" value="1"/>
</dbReference>
<dbReference type="GO" id="GO:0020037">
    <property type="term" value="F:heme binding"/>
    <property type="evidence" value="ECO:0007669"/>
    <property type="project" value="InterPro"/>
</dbReference>
<feature type="binding site" description="axial binding residue" evidence="7">
    <location>
        <position position="508"/>
    </location>
    <ligand>
        <name>heme</name>
        <dbReference type="ChEBI" id="CHEBI:30413"/>
    </ligand>
    <ligandPart>
        <name>Fe</name>
        <dbReference type="ChEBI" id="CHEBI:18248"/>
    </ligandPart>
</feature>
<evidence type="ECO:0000256" key="1">
    <source>
        <dbReference type="ARBA" id="ARBA00001971"/>
    </source>
</evidence>
<name>A0A066Y1Y0_COLSU</name>
<dbReference type="AlphaFoldDB" id="A0A066Y1Y0"/>
<proteinExistence type="inferred from homology"/>
<gene>
    <name evidence="11" type="ORF">CSUB01_12619</name>
</gene>
<dbReference type="InterPro" id="IPR002403">
    <property type="entry name" value="Cyt_P450_E_grp-IV"/>
</dbReference>
<organism evidence="11 12">
    <name type="scientific">Colletotrichum sublineola</name>
    <name type="common">Sorghum anthracnose fungus</name>
    <dbReference type="NCBI Taxonomy" id="1173701"/>
    <lineage>
        <taxon>Eukaryota</taxon>
        <taxon>Fungi</taxon>
        <taxon>Dikarya</taxon>
        <taxon>Ascomycota</taxon>
        <taxon>Pezizomycotina</taxon>
        <taxon>Sordariomycetes</taxon>
        <taxon>Hypocreomycetidae</taxon>
        <taxon>Glomerellales</taxon>
        <taxon>Glomerellaceae</taxon>
        <taxon>Colletotrichum</taxon>
        <taxon>Colletotrichum graminicola species complex</taxon>
    </lineage>
</organism>
<evidence type="ECO:0000256" key="10">
    <source>
        <dbReference type="SAM" id="Phobius"/>
    </source>
</evidence>
<dbReference type="InterPro" id="IPR036396">
    <property type="entry name" value="Cyt_P450_sf"/>
</dbReference>
<feature type="compositionally biased region" description="Polar residues" evidence="9">
    <location>
        <begin position="456"/>
        <end position="466"/>
    </location>
</feature>
<evidence type="ECO:0000256" key="6">
    <source>
        <dbReference type="ARBA" id="ARBA00023033"/>
    </source>
</evidence>
<dbReference type="Gene3D" id="1.10.630.10">
    <property type="entry name" value="Cytochrome P450"/>
    <property type="match status" value="1"/>
</dbReference>
<feature type="region of interest" description="Disordered" evidence="9">
    <location>
        <begin position="449"/>
        <end position="469"/>
    </location>
</feature>
<keyword evidence="4 7" id="KW-0479">Metal-binding</keyword>
<dbReference type="SUPFAM" id="SSF48264">
    <property type="entry name" value="Cytochrome P450"/>
    <property type="match status" value="1"/>
</dbReference>
<evidence type="ECO:0000256" key="5">
    <source>
        <dbReference type="ARBA" id="ARBA00023004"/>
    </source>
</evidence>
<dbReference type="STRING" id="1173701.A0A066Y1Y0"/>
<keyword evidence="6 8" id="KW-0503">Monooxygenase</keyword>
<reference evidence="12" key="1">
    <citation type="journal article" date="2014" name="Genome Announc.">
        <title>Draft genome sequence of Colletotrichum sublineola, a destructive pathogen of cultivated sorghum.</title>
        <authorList>
            <person name="Baroncelli R."/>
            <person name="Sanz-Martin J.M."/>
            <person name="Rech G.E."/>
            <person name="Sukno S.A."/>
            <person name="Thon M.R."/>
        </authorList>
    </citation>
    <scope>NUCLEOTIDE SEQUENCE [LARGE SCALE GENOMIC DNA]</scope>
    <source>
        <strain evidence="12">TX430BB</strain>
    </source>
</reference>
<dbReference type="Pfam" id="PF00067">
    <property type="entry name" value="p450"/>
    <property type="match status" value="2"/>
</dbReference>
<accession>A0A066Y1Y0</accession>
<dbReference type="PROSITE" id="PS00086">
    <property type="entry name" value="CYTOCHROME_P450"/>
    <property type="match status" value="1"/>
</dbReference>
<evidence type="ECO:0000256" key="2">
    <source>
        <dbReference type="ARBA" id="ARBA00010617"/>
    </source>
</evidence>
<dbReference type="PRINTS" id="PR00465">
    <property type="entry name" value="EP450IV"/>
</dbReference>
<dbReference type="PRINTS" id="PR00385">
    <property type="entry name" value="P450"/>
</dbReference>
<comment type="caution">
    <text evidence="11">The sequence shown here is derived from an EMBL/GenBank/DDBJ whole genome shotgun (WGS) entry which is preliminary data.</text>
</comment>
<keyword evidence="5 7" id="KW-0408">Iron</keyword>
<dbReference type="InterPro" id="IPR017972">
    <property type="entry name" value="Cyt_P450_CS"/>
</dbReference>
<comment type="similarity">
    <text evidence="2 8">Belongs to the cytochrome P450 family.</text>
</comment>
<dbReference type="HOGENOM" id="CLU_025001_1_0_1"/>
<evidence type="ECO:0000313" key="11">
    <source>
        <dbReference type="EMBL" id="KDN72175.1"/>
    </source>
</evidence>